<organism evidence="2 3">
    <name type="scientific">Maribacter litoralis</name>
    <dbReference type="NCBI Taxonomy" id="2059726"/>
    <lineage>
        <taxon>Bacteria</taxon>
        <taxon>Pseudomonadati</taxon>
        <taxon>Bacteroidota</taxon>
        <taxon>Flavobacteriia</taxon>
        <taxon>Flavobacteriales</taxon>
        <taxon>Flavobacteriaceae</taxon>
        <taxon>Maribacter</taxon>
    </lineage>
</organism>
<sequence>MGVAVYMKKDENDGGEDGFHRDG</sequence>
<feature type="region of interest" description="Disordered" evidence="1">
    <location>
        <begin position="1"/>
        <end position="23"/>
    </location>
</feature>
<name>A0A653P6D0_9FLAO</name>
<dbReference type="AlphaFoldDB" id="A0A653P6D0"/>
<protein>
    <submittedName>
        <fullName evidence="2">Uncharacterized protein</fullName>
    </submittedName>
</protein>
<evidence type="ECO:0000313" key="3">
    <source>
        <dbReference type="Proteomes" id="UP000430202"/>
    </source>
</evidence>
<evidence type="ECO:0000256" key="1">
    <source>
        <dbReference type="SAM" id="MobiDB-lite"/>
    </source>
</evidence>
<dbReference type="EMBL" id="CABWLR010000002">
    <property type="protein sequence ID" value="VXB25292.1"/>
    <property type="molecule type" value="Genomic_DNA"/>
</dbReference>
<accession>A0A653P6D0</accession>
<reference evidence="2 3" key="1">
    <citation type="submission" date="2019-10" db="EMBL/GenBank/DDBJ databases">
        <authorList>
            <person name="Karimi E."/>
        </authorList>
    </citation>
    <scope>NUCLEOTIDE SEQUENCE [LARGE SCALE GENOMIC DNA]</scope>
    <source>
        <strain evidence="2">Maribacter sp. 151</strain>
    </source>
</reference>
<gene>
    <name evidence="2" type="ORF">MARI151_20131</name>
</gene>
<dbReference type="Proteomes" id="UP000430202">
    <property type="component" value="Unassembled WGS sequence"/>
</dbReference>
<keyword evidence="3" id="KW-1185">Reference proteome</keyword>
<proteinExistence type="predicted"/>
<evidence type="ECO:0000313" key="2">
    <source>
        <dbReference type="EMBL" id="VXB25292.1"/>
    </source>
</evidence>
<feature type="compositionally biased region" description="Basic and acidic residues" evidence="1">
    <location>
        <begin position="7"/>
        <end position="23"/>
    </location>
</feature>